<evidence type="ECO:0000313" key="16">
    <source>
        <dbReference type="Proteomes" id="UP000585665"/>
    </source>
</evidence>
<feature type="transmembrane region" description="Helical" evidence="14">
    <location>
        <begin position="114"/>
        <end position="135"/>
    </location>
</feature>
<comment type="catalytic activity">
    <reaction evidence="13 14">
        <text>di-trans,octa-cis-undecaprenyl diphosphate + H2O = di-trans,octa-cis-undecaprenyl phosphate + phosphate + H(+)</text>
        <dbReference type="Rhea" id="RHEA:28094"/>
        <dbReference type="ChEBI" id="CHEBI:15377"/>
        <dbReference type="ChEBI" id="CHEBI:15378"/>
        <dbReference type="ChEBI" id="CHEBI:43474"/>
        <dbReference type="ChEBI" id="CHEBI:58405"/>
        <dbReference type="ChEBI" id="CHEBI:60392"/>
        <dbReference type="EC" id="3.6.1.27"/>
    </reaction>
</comment>
<keyword evidence="5 14" id="KW-1003">Cell membrane</keyword>
<dbReference type="PANTHER" id="PTHR30622:SF4">
    <property type="entry name" value="UNDECAPRENYL-DIPHOSPHATASE"/>
    <property type="match status" value="1"/>
</dbReference>
<evidence type="ECO:0000256" key="12">
    <source>
        <dbReference type="ARBA" id="ARBA00032932"/>
    </source>
</evidence>
<evidence type="ECO:0000256" key="6">
    <source>
        <dbReference type="ARBA" id="ARBA00022692"/>
    </source>
</evidence>
<dbReference type="EC" id="3.6.1.27" evidence="3 14"/>
<dbReference type="GO" id="GO:0046677">
    <property type="term" value="P:response to antibiotic"/>
    <property type="evidence" value="ECO:0007669"/>
    <property type="project" value="UniProtKB-UniRule"/>
</dbReference>
<dbReference type="Proteomes" id="UP000585665">
    <property type="component" value="Unassembled WGS sequence"/>
</dbReference>
<evidence type="ECO:0000256" key="3">
    <source>
        <dbReference type="ARBA" id="ARBA00012374"/>
    </source>
</evidence>
<keyword evidence="10 14" id="KW-0046">Antibiotic resistance</keyword>
<evidence type="ECO:0000256" key="14">
    <source>
        <dbReference type="HAMAP-Rule" id="MF_01006"/>
    </source>
</evidence>
<sequence>MSFLQAIIIAIIQGATELFPVSSLGHAVIVPALLGWHIDQGGDSLLPFLVVLHFGTLLALLLFFWRDWYALAHAILLGRDPTLRSQSLRIVGLLIVATIPAVLVGGLFEHTLRRLFGSPSAACLFLILNGAMLLFCEWMRSNRRPDYDKPVAAMTLRDSVAVGIWQCLAFFPGISRSGATITGGLFRGLTHDVSARFSFLIAQPVILGATVKEAFKARHTPIPHDQFLVVVTAAIVAALTALLSTAFLMRYFHNHERWALSPFGYYCVGAGAIAFLLLQFGL</sequence>
<dbReference type="GO" id="GO:0071555">
    <property type="term" value="P:cell wall organization"/>
    <property type="evidence" value="ECO:0007669"/>
    <property type="project" value="UniProtKB-KW"/>
</dbReference>
<keyword evidence="6 14" id="KW-0812">Transmembrane</keyword>
<evidence type="ECO:0000256" key="4">
    <source>
        <dbReference type="ARBA" id="ARBA00021581"/>
    </source>
</evidence>
<accession>A0A850P799</accession>
<dbReference type="GO" id="GO:0008360">
    <property type="term" value="P:regulation of cell shape"/>
    <property type="evidence" value="ECO:0007669"/>
    <property type="project" value="UniProtKB-KW"/>
</dbReference>
<name>A0A850P799_9PROT</name>
<dbReference type="HAMAP" id="MF_01006">
    <property type="entry name" value="Undec_diphosphatase"/>
    <property type="match status" value="1"/>
</dbReference>
<dbReference type="GO" id="GO:0009252">
    <property type="term" value="P:peptidoglycan biosynthetic process"/>
    <property type="evidence" value="ECO:0007669"/>
    <property type="project" value="UniProtKB-KW"/>
</dbReference>
<evidence type="ECO:0000256" key="7">
    <source>
        <dbReference type="ARBA" id="ARBA00022801"/>
    </source>
</evidence>
<dbReference type="AlphaFoldDB" id="A0A850P799"/>
<evidence type="ECO:0000256" key="9">
    <source>
        <dbReference type="ARBA" id="ARBA00023136"/>
    </source>
</evidence>
<dbReference type="GO" id="GO:0050380">
    <property type="term" value="F:undecaprenyl-diphosphatase activity"/>
    <property type="evidence" value="ECO:0007669"/>
    <property type="project" value="UniProtKB-UniRule"/>
</dbReference>
<evidence type="ECO:0000313" key="15">
    <source>
        <dbReference type="EMBL" id="NVN39784.1"/>
    </source>
</evidence>
<evidence type="ECO:0000256" key="10">
    <source>
        <dbReference type="ARBA" id="ARBA00023251"/>
    </source>
</evidence>
<comment type="function">
    <text evidence="14">Catalyzes the dephosphorylation of undecaprenyl diphosphate (UPP). Confers resistance to bacitracin.</text>
</comment>
<feature type="transmembrane region" description="Helical" evidence="14">
    <location>
        <begin position="263"/>
        <end position="281"/>
    </location>
</feature>
<keyword evidence="14" id="KW-0133">Cell shape</keyword>
<dbReference type="EMBL" id="JABXXR010000017">
    <property type="protein sequence ID" value="NVN39784.1"/>
    <property type="molecule type" value="Genomic_DNA"/>
</dbReference>
<dbReference type="Pfam" id="PF02673">
    <property type="entry name" value="BacA"/>
    <property type="match status" value="1"/>
</dbReference>
<evidence type="ECO:0000256" key="1">
    <source>
        <dbReference type="ARBA" id="ARBA00004651"/>
    </source>
</evidence>
<dbReference type="RefSeq" id="WP_176612768.1">
    <property type="nucleotide sequence ID" value="NZ_JABXXR010000017.1"/>
</dbReference>
<dbReference type="InterPro" id="IPR003824">
    <property type="entry name" value="UppP"/>
</dbReference>
<evidence type="ECO:0000256" key="2">
    <source>
        <dbReference type="ARBA" id="ARBA00010621"/>
    </source>
</evidence>
<proteinExistence type="inferred from homology"/>
<keyword evidence="7 14" id="KW-0378">Hydrolase</keyword>
<gene>
    <name evidence="14" type="primary">uppP</name>
    <name evidence="15" type="ORF">HUK82_04285</name>
</gene>
<dbReference type="NCBIfam" id="NF001397">
    <property type="entry name" value="PRK00281.3-4"/>
    <property type="match status" value="1"/>
</dbReference>
<keyword evidence="8 14" id="KW-1133">Transmembrane helix</keyword>
<dbReference type="PANTHER" id="PTHR30622">
    <property type="entry name" value="UNDECAPRENYL-DIPHOSPHATASE"/>
    <property type="match status" value="1"/>
</dbReference>
<evidence type="ECO:0000256" key="5">
    <source>
        <dbReference type="ARBA" id="ARBA00022475"/>
    </source>
</evidence>
<evidence type="ECO:0000256" key="8">
    <source>
        <dbReference type="ARBA" id="ARBA00022989"/>
    </source>
</evidence>
<keyword evidence="14" id="KW-0573">Peptidoglycan synthesis</keyword>
<evidence type="ECO:0000256" key="13">
    <source>
        <dbReference type="ARBA" id="ARBA00047594"/>
    </source>
</evidence>
<comment type="subcellular location">
    <subcellularLocation>
        <location evidence="1 14">Cell membrane</location>
        <topology evidence="1 14">Multi-pass membrane protein</topology>
    </subcellularLocation>
</comment>
<keyword evidence="9 14" id="KW-0472">Membrane</keyword>
<reference evidence="15 16" key="1">
    <citation type="submission" date="2020-06" db="EMBL/GenBank/DDBJ databases">
        <title>Description of novel acetic acid bacteria.</title>
        <authorList>
            <person name="Sombolestani A."/>
        </authorList>
    </citation>
    <scope>NUCLEOTIDE SEQUENCE [LARGE SCALE GENOMIC DNA]</scope>
    <source>
        <strain evidence="15 16">LMG 27010</strain>
    </source>
</reference>
<protein>
    <recommendedName>
        <fullName evidence="4 14">Undecaprenyl-diphosphatase</fullName>
        <ecNumber evidence="3 14">3.6.1.27</ecNumber>
    </recommendedName>
    <alternativeName>
        <fullName evidence="12 14">Bacitracin resistance protein</fullName>
    </alternativeName>
    <alternativeName>
        <fullName evidence="11 14">Undecaprenyl pyrophosphate phosphatase</fullName>
    </alternativeName>
</protein>
<comment type="similarity">
    <text evidence="2 14">Belongs to the UppP family.</text>
</comment>
<keyword evidence="14" id="KW-0961">Cell wall biogenesis/degradation</keyword>
<comment type="caution">
    <text evidence="15">The sequence shown here is derived from an EMBL/GenBank/DDBJ whole genome shotgun (WGS) entry which is preliminary data.</text>
</comment>
<feature type="transmembrane region" description="Helical" evidence="14">
    <location>
        <begin position="86"/>
        <end position="108"/>
    </location>
</feature>
<comment type="miscellaneous">
    <text evidence="14">Bacitracin is thought to be involved in the inhibition of peptidoglycan synthesis by sequestering undecaprenyl diphosphate, thereby reducing the pool of lipid carrier available.</text>
</comment>
<keyword evidence="16" id="KW-1185">Reference proteome</keyword>
<evidence type="ECO:0000256" key="11">
    <source>
        <dbReference type="ARBA" id="ARBA00032707"/>
    </source>
</evidence>
<feature type="transmembrane region" description="Helical" evidence="14">
    <location>
        <begin position="46"/>
        <end position="65"/>
    </location>
</feature>
<dbReference type="GO" id="GO:0005886">
    <property type="term" value="C:plasma membrane"/>
    <property type="evidence" value="ECO:0007669"/>
    <property type="project" value="UniProtKB-SubCell"/>
</dbReference>
<organism evidence="15 16">
    <name type="scientific">Ameyamaea chiangmaiensis</name>
    <dbReference type="NCBI Taxonomy" id="442969"/>
    <lineage>
        <taxon>Bacteria</taxon>
        <taxon>Pseudomonadati</taxon>
        <taxon>Pseudomonadota</taxon>
        <taxon>Alphaproteobacteria</taxon>
        <taxon>Acetobacterales</taxon>
        <taxon>Acetobacteraceae</taxon>
        <taxon>Ameyamaea</taxon>
    </lineage>
</organism>
<feature type="transmembrane region" description="Helical" evidence="14">
    <location>
        <begin position="227"/>
        <end position="251"/>
    </location>
</feature>